<evidence type="ECO:0000313" key="1">
    <source>
        <dbReference type="EMBL" id="ABY63177.1"/>
    </source>
</evidence>
<protein>
    <submittedName>
        <fullName evidence="1">Uncharacterized protein</fullName>
    </submittedName>
</protein>
<organismHost>
    <name type="scientific">Pseudomonas chlororaphis</name>
    <dbReference type="NCBI Taxonomy" id="587753"/>
</organismHost>
<sequence>MGPTALELIETNIGKGIPLTLDDRVYYHEAKQMGADYHKVEPAITNAKDILSLLSRHGLNRTEAELSEWLDKQGVPK</sequence>
<evidence type="ECO:0000313" key="2">
    <source>
        <dbReference type="Proteomes" id="UP000002421"/>
    </source>
</evidence>
<dbReference type="EMBL" id="EU197055">
    <property type="protein sequence ID" value="ABY63177.1"/>
    <property type="molecule type" value="Genomic_DNA"/>
</dbReference>
<keyword evidence="2" id="KW-1185">Reference proteome</keyword>
<dbReference type="Proteomes" id="UP000002421">
    <property type="component" value="Segment"/>
</dbReference>
<gene>
    <name evidence="1" type="ORF">201phi2-1p351</name>
</gene>
<organism evidence="1 2">
    <name type="scientific">Pseudomonas phage 201phi2-1</name>
    <name type="common">Pseudomonas chlororaphis phage 201phi2-1</name>
    <dbReference type="NCBI Taxonomy" id="198110"/>
    <lineage>
        <taxon>Viruses</taxon>
        <taxon>Duplodnaviria</taxon>
        <taxon>Heunggongvirae</taxon>
        <taxon>Uroviricota</taxon>
        <taxon>Caudoviricetes</taxon>
        <taxon>Chimalliviridae</taxon>
        <taxon>Serwervirus</taxon>
        <taxon>Serwervirus 201phi21</taxon>
    </lineage>
</organism>
<proteinExistence type="predicted"/>
<reference evidence="1 2" key="1">
    <citation type="journal article" date="2008" name="Virology">
        <title>Characterization of Pseudomonas chlororaphis myovirus 201varphi2-1 via genomic sequencing, mass spectrometry, and electron microscopy.</title>
        <authorList>
            <person name="Thomas J.A."/>
            <person name="Rolando M.R."/>
            <person name="Carroll C.A."/>
            <person name="Shen P.S."/>
            <person name="Belnap D.M."/>
            <person name="Weintraub S.T."/>
            <person name="Serwer P."/>
            <person name="Hardies S.C."/>
        </authorList>
    </citation>
    <scope>NUCLEOTIDE SEQUENCE</scope>
</reference>
<dbReference type="KEGG" id="vg:6372273"/>
<name>B3FJL2_BP201</name>
<accession>B3FJL2</accession>
<dbReference type="RefSeq" id="YP_001957073.1">
    <property type="nucleotide sequence ID" value="NC_010821.1"/>
</dbReference>